<protein>
    <submittedName>
        <fullName evidence="1">Uncharacterized protein</fullName>
    </submittedName>
</protein>
<comment type="caution">
    <text evidence="1">The sequence shown here is derived from an EMBL/GenBank/DDBJ whole genome shotgun (WGS) entry which is preliminary data.</text>
</comment>
<dbReference type="Proteomes" id="UP001281147">
    <property type="component" value="Unassembled WGS sequence"/>
</dbReference>
<keyword evidence="2" id="KW-1185">Reference proteome</keyword>
<evidence type="ECO:0000313" key="1">
    <source>
        <dbReference type="EMBL" id="KAK3681995.1"/>
    </source>
</evidence>
<name>A0ACC3MAS0_9PEZI</name>
<dbReference type="EMBL" id="JAUTXU010000380">
    <property type="protein sequence ID" value="KAK3681995.1"/>
    <property type="molecule type" value="Genomic_DNA"/>
</dbReference>
<proteinExistence type="predicted"/>
<gene>
    <name evidence="1" type="ORF">LTR37_020673</name>
</gene>
<organism evidence="1 2">
    <name type="scientific">Vermiconidia calcicola</name>
    <dbReference type="NCBI Taxonomy" id="1690605"/>
    <lineage>
        <taxon>Eukaryota</taxon>
        <taxon>Fungi</taxon>
        <taxon>Dikarya</taxon>
        <taxon>Ascomycota</taxon>
        <taxon>Pezizomycotina</taxon>
        <taxon>Dothideomycetes</taxon>
        <taxon>Dothideomycetidae</taxon>
        <taxon>Mycosphaerellales</taxon>
        <taxon>Extremaceae</taxon>
        <taxon>Vermiconidia</taxon>
    </lineage>
</organism>
<evidence type="ECO:0000313" key="2">
    <source>
        <dbReference type="Proteomes" id="UP001281147"/>
    </source>
</evidence>
<reference evidence="1" key="1">
    <citation type="submission" date="2023-07" db="EMBL/GenBank/DDBJ databases">
        <title>Black Yeasts Isolated from many extreme environments.</title>
        <authorList>
            <person name="Coleine C."/>
            <person name="Stajich J.E."/>
            <person name="Selbmann L."/>
        </authorList>
    </citation>
    <scope>NUCLEOTIDE SEQUENCE</scope>
    <source>
        <strain evidence="1">CCFEE 5714</strain>
    </source>
</reference>
<sequence length="115" mass="12637">MGYIYVAETSTTTLRAKTTGIAIFFIQGMATVYVYIAPIMLNSPAFGMSNTVFFWVGTGTLVYILIAFLVPETKGRTFAELDELFDRKIPAWKFAKTKTSVQDGSESPVPFAGSD</sequence>
<accession>A0ACC3MAS0</accession>